<keyword evidence="1" id="KW-0732">Signal</keyword>
<dbReference type="AlphaFoldDB" id="A0A5C4SQG8"/>
<dbReference type="Gene3D" id="2.60.40.3140">
    <property type="match status" value="1"/>
</dbReference>
<feature type="domain" description="Transglutaminase-like" evidence="2">
    <location>
        <begin position="321"/>
        <end position="416"/>
    </location>
</feature>
<dbReference type="InterPro" id="IPR038765">
    <property type="entry name" value="Papain-like_cys_pep_sf"/>
</dbReference>
<evidence type="ECO:0000259" key="2">
    <source>
        <dbReference type="Pfam" id="PF01841"/>
    </source>
</evidence>
<proteinExistence type="predicted"/>
<gene>
    <name evidence="3" type="ORF">FGF67_04060</name>
</gene>
<dbReference type="EMBL" id="VDCS01000003">
    <property type="protein sequence ID" value="TNJ46176.1"/>
    <property type="molecule type" value="Genomic_DNA"/>
</dbReference>
<organism evidence="3 4">
    <name type="scientific">Allotamlana fucoidanivorans</name>
    <dbReference type="NCBI Taxonomy" id="2583814"/>
    <lineage>
        <taxon>Bacteria</taxon>
        <taxon>Pseudomonadati</taxon>
        <taxon>Bacteroidota</taxon>
        <taxon>Flavobacteriia</taxon>
        <taxon>Flavobacteriales</taxon>
        <taxon>Flavobacteriaceae</taxon>
        <taxon>Allotamlana</taxon>
    </lineage>
</organism>
<protein>
    <submittedName>
        <fullName evidence="3">DUF3857 domain-containing protein</fullName>
    </submittedName>
</protein>
<dbReference type="Proteomes" id="UP000308713">
    <property type="component" value="Unassembled WGS sequence"/>
</dbReference>
<keyword evidence="4" id="KW-1185">Reference proteome</keyword>
<feature type="signal peptide" evidence="1">
    <location>
        <begin position="1"/>
        <end position="18"/>
    </location>
</feature>
<dbReference type="Pfam" id="PF01841">
    <property type="entry name" value="Transglut_core"/>
    <property type="match status" value="1"/>
</dbReference>
<reference evidence="3 4" key="1">
    <citation type="submission" date="2019-05" db="EMBL/GenBank/DDBJ databases">
        <title>Tamlana fucoidanivorans sp. nov., isolated from the surface of algae collected from Fujian province in China.</title>
        <authorList>
            <person name="Li J."/>
        </authorList>
    </citation>
    <scope>NUCLEOTIDE SEQUENCE [LARGE SCALE GENOMIC DNA]</scope>
    <source>
        <strain evidence="3 4">CW2-9</strain>
    </source>
</reference>
<feature type="chain" id="PRO_5022969840" evidence="1">
    <location>
        <begin position="19"/>
        <end position="671"/>
    </location>
</feature>
<dbReference type="InterPro" id="IPR002931">
    <property type="entry name" value="Transglutaminase-like"/>
</dbReference>
<accession>A0A5C4SQG8</accession>
<sequence length="671" mass="77488">MRKIIVLFGFLCAICVQAQDYKFGKVSKEELEQKFNSTDSSASATYLYKYRNSFFEYTQEKGFELITEVYERVKIYNKDGFDYATKQLSLYKSNSNEENFTGLKASTYNLEKGKVVESKISKSAIFENEASKYKNKVKFTMPNIKEGCVIEYKYKIMSPFLSNVDDYVFQYDIPINKLYAKFQSPEYFVFKVNTKGFFAVTPKVERKTGRILINTKTRSSGSGFSSVRTSFESSQIEYITNVSTYELDNVPAMKEEPYVNNINNYRSSINYELSYTQFPYSRVEYYSTTWEDVVKNTYENEDFGGQLKKTGYYENEVDALLASVSDPKQKVTFIYDFVKSQVKWNGYYGYLTDVGVKKAYKEKVGNVAEINLMLTSMLRYAGIRAYPVLVSTRNHGIPLFPTREGYNYVITCAKFDDGSEVLLDATSSYCHLNVLPFKALNWKGRAINEQGNSTFVDLYPKKLSQDITVLMIDLNEDGSIHGSCRKTKSNYRALTYREKYNGIDKDDYIEKLDNKYNGIDILEFEVKNSTDLGKPIVETFEFEKESQADIVGDKLYFSPLFFFKENENPFKLENREYPVDFGYPFQTSFRIIINLPEGYKIESLPEKGAFSLPENLGIFQYNVVGMKNQIQVTIKSRINSSIIGSEYYVALKTFFSEIVNKEAEQIVLTKV</sequence>
<evidence type="ECO:0000313" key="4">
    <source>
        <dbReference type="Proteomes" id="UP000308713"/>
    </source>
</evidence>
<evidence type="ECO:0000313" key="3">
    <source>
        <dbReference type="EMBL" id="TNJ46176.1"/>
    </source>
</evidence>
<dbReference type="Gene3D" id="2.60.120.1130">
    <property type="match status" value="1"/>
</dbReference>
<dbReference type="OrthoDB" id="98874at2"/>
<evidence type="ECO:0000256" key="1">
    <source>
        <dbReference type="SAM" id="SignalP"/>
    </source>
</evidence>
<dbReference type="RefSeq" id="WP_139695190.1">
    <property type="nucleotide sequence ID" value="NZ_CP074074.1"/>
</dbReference>
<name>A0A5C4SQG8_9FLAO</name>
<comment type="caution">
    <text evidence="3">The sequence shown here is derived from an EMBL/GenBank/DDBJ whole genome shotgun (WGS) entry which is preliminary data.</text>
</comment>
<dbReference type="SUPFAM" id="SSF54001">
    <property type="entry name" value="Cysteine proteinases"/>
    <property type="match status" value="1"/>
</dbReference>
<dbReference type="Gene3D" id="3.10.620.30">
    <property type="match status" value="1"/>
</dbReference>